<feature type="binding site" evidence="1">
    <location>
        <position position="355"/>
    </location>
    <ligand>
        <name>Zn(2+)</name>
        <dbReference type="ChEBI" id="CHEBI:29105"/>
        <note>catalytic</note>
    </ligand>
</feature>
<evidence type="ECO:0000256" key="1">
    <source>
        <dbReference type="PIRSR" id="PIRSR634015-3"/>
    </source>
</evidence>
<dbReference type="PROSITE" id="PS51257">
    <property type="entry name" value="PROKAR_LIPOPROTEIN"/>
    <property type="match status" value="1"/>
</dbReference>
<sequence length="492" mass="51679">MRTAASLALMIDLTRRRRALVGVAVVLAVLGGCAAGVPQVERAAPWPQRPVVDASLDLAPDLSSATGRQTVRFTPDARICELVFRLWTNRPTVVSDGGSSRVTDASVDGTPVTPRTEQAGAPDGAPGTLVELPLPSCADAGTTVTAQLGFTLTLGEDSTERIGHSPSAGTAWLGSPLPVLDWVRGRGWVRTPAVRMSGETVVAEDYRLASLAVTAAADQQVVGVGTATGTRDAGGGRLTRTFAADAVRDVAVAVGAYEVTESTVGATRVHVALPTAGRAGARRGGELRGSAQDWQGEVARFLPALERLLGPYPYPDLWLTVVPTQSDGVEFPTHLQFGDVDDATRPSLAAHEIAHSWFYALVGNDQARDPWLDEAFATWAQALVADQRDLYRIGSFGPGDVAGPIGAPMSFWDSRGGFTDLVDGVYDQGAAALFAGRDAVGAQRFDAAARAYVEANAHRVAAPADVERAFADLPEVLDVLREHGAFDPRTGG</sequence>
<comment type="caution">
    <text evidence="4">The sequence shown here is derived from an EMBL/GenBank/DDBJ whole genome shotgun (WGS) entry which is preliminary data.</text>
</comment>
<reference evidence="4 5" key="1">
    <citation type="submission" date="2017-11" db="EMBL/GenBank/DDBJ databases">
        <title>Sequencing the genomes of 1000 actinobacteria strains.</title>
        <authorList>
            <person name="Klenk H.-P."/>
        </authorList>
    </citation>
    <scope>NUCLEOTIDE SEQUENCE [LARGE SCALE GENOMIC DNA]</scope>
    <source>
        <strain evidence="4 5">DSM 44104</strain>
    </source>
</reference>
<evidence type="ECO:0000259" key="3">
    <source>
        <dbReference type="Pfam" id="PF01433"/>
    </source>
</evidence>
<keyword evidence="1" id="KW-0479">Metal-binding</keyword>
<dbReference type="PANTHER" id="PTHR45726">
    <property type="entry name" value="LEUKOTRIENE A-4 HYDROLASE"/>
    <property type="match status" value="1"/>
</dbReference>
<proteinExistence type="predicted"/>
<evidence type="ECO:0000256" key="2">
    <source>
        <dbReference type="SAM" id="MobiDB-lite"/>
    </source>
</evidence>
<dbReference type="Gene3D" id="1.10.390.10">
    <property type="entry name" value="Neutral Protease Domain 2"/>
    <property type="match status" value="1"/>
</dbReference>
<dbReference type="Pfam" id="PF01433">
    <property type="entry name" value="Peptidase_M1"/>
    <property type="match status" value="1"/>
</dbReference>
<dbReference type="InterPro" id="IPR027268">
    <property type="entry name" value="Peptidase_M4/M1_CTD_sf"/>
</dbReference>
<name>A0AA44ZN02_PSEA5</name>
<dbReference type="InterPro" id="IPR034015">
    <property type="entry name" value="M1_LTA4H"/>
</dbReference>
<evidence type="ECO:0000313" key="4">
    <source>
        <dbReference type="EMBL" id="PKB29376.1"/>
    </source>
</evidence>
<feature type="domain" description="Peptidase M1 membrane alanine aminopeptidase" evidence="3">
    <location>
        <begin position="347"/>
        <end position="387"/>
    </location>
</feature>
<dbReference type="GO" id="GO:0008237">
    <property type="term" value="F:metallopeptidase activity"/>
    <property type="evidence" value="ECO:0007669"/>
    <property type="project" value="InterPro"/>
</dbReference>
<evidence type="ECO:0000313" key="5">
    <source>
        <dbReference type="Proteomes" id="UP000232453"/>
    </source>
</evidence>
<dbReference type="Proteomes" id="UP000232453">
    <property type="component" value="Unassembled WGS sequence"/>
</dbReference>
<dbReference type="GO" id="GO:0008270">
    <property type="term" value="F:zinc ion binding"/>
    <property type="evidence" value="ECO:0007669"/>
    <property type="project" value="InterPro"/>
</dbReference>
<dbReference type="AlphaFoldDB" id="A0AA44ZN02"/>
<organism evidence="4 5">
    <name type="scientific">Pseudonocardia alni</name>
    <name type="common">Amycolata alni</name>
    <dbReference type="NCBI Taxonomy" id="33907"/>
    <lineage>
        <taxon>Bacteria</taxon>
        <taxon>Bacillati</taxon>
        <taxon>Actinomycetota</taxon>
        <taxon>Actinomycetes</taxon>
        <taxon>Pseudonocardiales</taxon>
        <taxon>Pseudonocardiaceae</taxon>
        <taxon>Pseudonocardia</taxon>
    </lineage>
</organism>
<dbReference type="SUPFAM" id="SSF55486">
    <property type="entry name" value="Metalloproteases ('zincins'), catalytic domain"/>
    <property type="match status" value="1"/>
</dbReference>
<feature type="binding site" evidence="1">
    <location>
        <position position="351"/>
    </location>
    <ligand>
        <name>Zn(2+)</name>
        <dbReference type="ChEBI" id="CHEBI:29105"/>
        <note>catalytic</note>
    </ligand>
</feature>
<feature type="binding site" evidence="1">
    <location>
        <position position="374"/>
    </location>
    <ligand>
        <name>Zn(2+)</name>
        <dbReference type="ChEBI" id="CHEBI:29105"/>
        <note>catalytic</note>
    </ligand>
</feature>
<accession>A0AA44ZN02</accession>
<gene>
    <name evidence="4" type="ORF">ATL51_1006</name>
</gene>
<comment type="cofactor">
    <cofactor evidence="1">
        <name>Zn(2+)</name>
        <dbReference type="ChEBI" id="CHEBI:29105"/>
    </cofactor>
    <text evidence="1">Binds 1 zinc ion per subunit.</text>
</comment>
<dbReference type="PANTHER" id="PTHR45726:SF3">
    <property type="entry name" value="LEUKOTRIENE A-4 HYDROLASE"/>
    <property type="match status" value="1"/>
</dbReference>
<feature type="region of interest" description="Disordered" evidence="2">
    <location>
        <begin position="95"/>
        <end position="127"/>
    </location>
</feature>
<dbReference type="EMBL" id="PHUJ01000003">
    <property type="protein sequence ID" value="PKB29376.1"/>
    <property type="molecule type" value="Genomic_DNA"/>
</dbReference>
<protein>
    <submittedName>
        <fullName evidence="4">Peptidase M1-like protein</fullName>
    </submittedName>
</protein>
<dbReference type="InterPro" id="IPR014782">
    <property type="entry name" value="Peptidase_M1_dom"/>
</dbReference>
<keyword evidence="1" id="KW-0862">Zinc</keyword>